<organism evidence="2 3">
    <name type="scientific">Platanthera zijinensis</name>
    <dbReference type="NCBI Taxonomy" id="2320716"/>
    <lineage>
        <taxon>Eukaryota</taxon>
        <taxon>Viridiplantae</taxon>
        <taxon>Streptophyta</taxon>
        <taxon>Embryophyta</taxon>
        <taxon>Tracheophyta</taxon>
        <taxon>Spermatophyta</taxon>
        <taxon>Magnoliopsida</taxon>
        <taxon>Liliopsida</taxon>
        <taxon>Asparagales</taxon>
        <taxon>Orchidaceae</taxon>
        <taxon>Orchidoideae</taxon>
        <taxon>Orchideae</taxon>
        <taxon>Orchidinae</taxon>
        <taxon>Platanthera</taxon>
    </lineage>
</organism>
<accession>A0AAP0B1F0</accession>
<dbReference type="EMBL" id="JBBWWQ010000017">
    <property type="protein sequence ID" value="KAK8923788.1"/>
    <property type="molecule type" value="Genomic_DNA"/>
</dbReference>
<keyword evidence="1" id="KW-0472">Membrane</keyword>
<proteinExistence type="predicted"/>
<keyword evidence="1" id="KW-0812">Transmembrane</keyword>
<evidence type="ECO:0000313" key="3">
    <source>
        <dbReference type="Proteomes" id="UP001418222"/>
    </source>
</evidence>
<dbReference type="AlphaFoldDB" id="A0AAP0B1F0"/>
<gene>
    <name evidence="2" type="ORF">KSP39_PZI019160</name>
</gene>
<dbReference type="Proteomes" id="UP001418222">
    <property type="component" value="Unassembled WGS sequence"/>
</dbReference>
<keyword evidence="1" id="KW-1133">Transmembrane helix</keyword>
<sequence length="120" mass="13913">MLITLLFAEISRYLQVPFSYLQVLFLSYLLLNLLFAEINRYLQVPFRYLQVTFLSYLLLTILNCRDYQLLASSLQVLASYCSYIPPLTFILQSSIEGIHKSSSLCKNNSGTHKIHIFHSL</sequence>
<protein>
    <submittedName>
        <fullName evidence="2">Uncharacterized protein</fullName>
    </submittedName>
</protein>
<evidence type="ECO:0000313" key="2">
    <source>
        <dbReference type="EMBL" id="KAK8923788.1"/>
    </source>
</evidence>
<feature type="transmembrane region" description="Helical" evidence="1">
    <location>
        <begin position="20"/>
        <end position="38"/>
    </location>
</feature>
<name>A0AAP0B1F0_9ASPA</name>
<keyword evidence="3" id="KW-1185">Reference proteome</keyword>
<evidence type="ECO:0000256" key="1">
    <source>
        <dbReference type="SAM" id="Phobius"/>
    </source>
</evidence>
<reference evidence="2 3" key="1">
    <citation type="journal article" date="2022" name="Nat. Plants">
        <title>Genomes of leafy and leafless Platanthera orchids illuminate the evolution of mycoheterotrophy.</title>
        <authorList>
            <person name="Li M.H."/>
            <person name="Liu K.W."/>
            <person name="Li Z."/>
            <person name="Lu H.C."/>
            <person name="Ye Q.L."/>
            <person name="Zhang D."/>
            <person name="Wang J.Y."/>
            <person name="Li Y.F."/>
            <person name="Zhong Z.M."/>
            <person name="Liu X."/>
            <person name="Yu X."/>
            <person name="Liu D.K."/>
            <person name="Tu X.D."/>
            <person name="Liu B."/>
            <person name="Hao Y."/>
            <person name="Liao X.Y."/>
            <person name="Jiang Y.T."/>
            <person name="Sun W.H."/>
            <person name="Chen J."/>
            <person name="Chen Y.Q."/>
            <person name="Ai Y."/>
            <person name="Zhai J.W."/>
            <person name="Wu S.S."/>
            <person name="Zhou Z."/>
            <person name="Hsiao Y.Y."/>
            <person name="Wu W.L."/>
            <person name="Chen Y.Y."/>
            <person name="Lin Y.F."/>
            <person name="Hsu J.L."/>
            <person name="Li C.Y."/>
            <person name="Wang Z.W."/>
            <person name="Zhao X."/>
            <person name="Zhong W.Y."/>
            <person name="Ma X.K."/>
            <person name="Ma L."/>
            <person name="Huang J."/>
            <person name="Chen G.Z."/>
            <person name="Huang M.Z."/>
            <person name="Huang L."/>
            <person name="Peng D.H."/>
            <person name="Luo Y.B."/>
            <person name="Zou S.Q."/>
            <person name="Chen S.P."/>
            <person name="Lan S."/>
            <person name="Tsai W.C."/>
            <person name="Van de Peer Y."/>
            <person name="Liu Z.J."/>
        </authorList>
    </citation>
    <scope>NUCLEOTIDE SEQUENCE [LARGE SCALE GENOMIC DNA]</scope>
    <source>
        <strain evidence="2">Lor287</strain>
    </source>
</reference>
<comment type="caution">
    <text evidence="2">The sequence shown here is derived from an EMBL/GenBank/DDBJ whole genome shotgun (WGS) entry which is preliminary data.</text>
</comment>